<protein>
    <recommendedName>
        <fullName evidence="17">E3 ubiquitin-protein ligase AMFR</fullName>
    </recommendedName>
</protein>
<keyword evidence="16" id="KW-1185">Reference proteome</keyword>
<proteinExistence type="predicted"/>
<name>A0AAD9N0Y5_9ANNE</name>
<evidence type="ECO:0000256" key="12">
    <source>
        <dbReference type="SAM" id="Phobius"/>
    </source>
</evidence>
<comment type="pathway">
    <text evidence="2">Protein modification; protein ubiquitination.</text>
</comment>
<accession>A0AAD9N0Y5</accession>
<feature type="transmembrane region" description="Helical" evidence="12">
    <location>
        <begin position="294"/>
        <end position="312"/>
    </location>
</feature>
<evidence type="ECO:0000256" key="8">
    <source>
        <dbReference type="ARBA" id="ARBA00022989"/>
    </source>
</evidence>
<evidence type="ECO:0000256" key="3">
    <source>
        <dbReference type="ARBA" id="ARBA00022679"/>
    </source>
</evidence>
<dbReference type="PANTHER" id="PTHR15067:SF5">
    <property type="entry name" value="E3 UBIQUITIN-PROTEIN LIGASE AMFR"/>
    <property type="match status" value="1"/>
</dbReference>
<gene>
    <name evidence="15" type="ORF">LSH36_418g02105</name>
</gene>
<feature type="transmembrane region" description="Helical" evidence="12">
    <location>
        <begin position="130"/>
        <end position="147"/>
    </location>
</feature>
<dbReference type="Gene3D" id="3.30.40.10">
    <property type="entry name" value="Zinc/RING finger domain, C3HC4 (zinc finger)"/>
    <property type="match status" value="1"/>
</dbReference>
<keyword evidence="8 12" id="KW-1133">Transmembrane helix</keyword>
<evidence type="ECO:0008006" key="17">
    <source>
        <dbReference type="Google" id="ProtNLM"/>
    </source>
</evidence>
<feature type="domain" description="RING-type" evidence="13">
    <location>
        <begin position="350"/>
        <end position="388"/>
    </location>
</feature>
<evidence type="ECO:0000256" key="10">
    <source>
        <dbReference type="PROSITE-ProRule" id="PRU00175"/>
    </source>
</evidence>
<dbReference type="GO" id="GO:0005829">
    <property type="term" value="C:cytosol"/>
    <property type="evidence" value="ECO:0007669"/>
    <property type="project" value="TreeGrafter"/>
</dbReference>
<dbReference type="GO" id="GO:0016020">
    <property type="term" value="C:membrane"/>
    <property type="evidence" value="ECO:0007669"/>
    <property type="project" value="UniProtKB-SubCell"/>
</dbReference>
<dbReference type="Pfam" id="PF13639">
    <property type="entry name" value="zf-RING_2"/>
    <property type="match status" value="1"/>
</dbReference>
<reference evidence="15" key="1">
    <citation type="journal article" date="2023" name="Mol. Biol. Evol.">
        <title>Third-Generation Sequencing Reveals the Adaptive Role of the Epigenome in Three Deep-Sea Polychaetes.</title>
        <authorList>
            <person name="Perez M."/>
            <person name="Aroh O."/>
            <person name="Sun Y."/>
            <person name="Lan Y."/>
            <person name="Juniper S.K."/>
            <person name="Young C.R."/>
            <person name="Angers B."/>
            <person name="Qian P.Y."/>
        </authorList>
    </citation>
    <scope>NUCLEOTIDE SEQUENCE</scope>
    <source>
        <strain evidence="15">P08H-3</strain>
    </source>
</reference>
<feature type="domain" description="CUE" evidence="14">
    <location>
        <begin position="473"/>
        <end position="515"/>
    </location>
</feature>
<dbReference type="CDD" id="cd14421">
    <property type="entry name" value="CUE_AMFR"/>
    <property type="match status" value="1"/>
</dbReference>
<dbReference type="GO" id="GO:0061630">
    <property type="term" value="F:ubiquitin protein ligase activity"/>
    <property type="evidence" value="ECO:0007669"/>
    <property type="project" value="TreeGrafter"/>
</dbReference>
<feature type="transmembrane region" description="Helical" evidence="12">
    <location>
        <begin position="194"/>
        <end position="218"/>
    </location>
</feature>
<feature type="transmembrane region" description="Helical" evidence="12">
    <location>
        <begin position="264"/>
        <end position="282"/>
    </location>
</feature>
<dbReference type="EMBL" id="JAODUP010000418">
    <property type="protein sequence ID" value="KAK2150219.1"/>
    <property type="molecule type" value="Genomic_DNA"/>
</dbReference>
<comment type="caution">
    <text evidence="15">The sequence shown here is derived from an EMBL/GenBank/DDBJ whole genome shotgun (WGS) entry which is preliminary data.</text>
</comment>
<feature type="region of interest" description="Disordered" evidence="11">
    <location>
        <begin position="395"/>
        <end position="415"/>
    </location>
</feature>
<dbReference type="PROSITE" id="PS50089">
    <property type="entry name" value="ZF_RING_2"/>
    <property type="match status" value="1"/>
</dbReference>
<evidence type="ECO:0000256" key="6">
    <source>
        <dbReference type="ARBA" id="ARBA00022771"/>
    </source>
</evidence>
<dbReference type="GO" id="GO:0005783">
    <property type="term" value="C:endoplasmic reticulum"/>
    <property type="evidence" value="ECO:0007669"/>
    <property type="project" value="TreeGrafter"/>
</dbReference>
<keyword evidence="6 10" id="KW-0863">Zinc-finger</keyword>
<keyword evidence="7" id="KW-0862">Zinc</keyword>
<dbReference type="PANTHER" id="PTHR15067">
    <property type="entry name" value="E3 UBIQUITIN-PROTEIN LIGASE RNF8"/>
    <property type="match status" value="1"/>
</dbReference>
<feature type="transmembrane region" description="Helical" evidence="12">
    <location>
        <begin position="153"/>
        <end position="173"/>
    </location>
</feature>
<feature type="region of interest" description="Disordered" evidence="11">
    <location>
        <begin position="649"/>
        <end position="697"/>
    </location>
</feature>
<feature type="compositionally biased region" description="Low complexity" evidence="11">
    <location>
        <begin position="529"/>
        <end position="552"/>
    </location>
</feature>
<evidence type="ECO:0000313" key="15">
    <source>
        <dbReference type="EMBL" id="KAK2150219.1"/>
    </source>
</evidence>
<feature type="transmembrane region" description="Helical" evidence="12">
    <location>
        <begin position="224"/>
        <end position="243"/>
    </location>
</feature>
<dbReference type="GO" id="GO:0043130">
    <property type="term" value="F:ubiquitin binding"/>
    <property type="evidence" value="ECO:0007669"/>
    <property type="project" value="InterPro"/>
</dbReference>
<feature type="transmembrane region" description="Helical" evidence="12">
    <location>
        <begin position="14"/>
        <end position="34"/>
    </location>
</feature>
<evidence type="ECO:0000256" key="4">
    <source>
        <dbReference type="ARBA" id="ARBA00022692"/>
    </source>
</evidence>
<evidence type="ECO:0000256" key="7">
    <source>
        <dbReference type="ARBA" id="ARBA00022833"/>
    </source>
</evidence>
<sequence length="710" mass="81249">MPIILLGRIPLPRLTTYVAVSVFLFACSCCYSRMDVREVIRPVISEPEVHESHAEHFYQDLMAKDDVVPIQSSARNSSNEDGVFDDIKAVKYLGIINMAVCCLILLVRGIQKIVFGELRVIEHQHLRDKFWNFAFYKFIFIFGVMNVQSTEKIVLWCAWFGVLVCLHLLAQLCKDRFEYLSFSPATPMKTHIKVLLLLFGIQATSVALLVACVLVGYFLESVNIFFFMVAEVILLMVKTSYVIMRYAIHLWDLRQDQLWENRSFYAYYTELVFELVALSIEFCNHLHMLIWSKFLLNMASLVICMQLRYLFYELQRRYRRHKNRLRVINTMDEKFRMATQEEIEQLTDDCAICWERMESARRLPCGHFFHNACLRSWLEQDASCPICRRSLIDVRSPDQPHPRAPGAADETGPAPNINLHAHPPVINSNFMTNHFFHFDGSRYVSWLPSFSVEVSHTQIMGNRQMATTVQTSQLDNLARQVQDVFPSMPLDTILNDLQLTHSMEHTIENIVEGRLQYPPIFPRTSVNGSDSDGASSSESDDSSSSSTSSLFSHLPHYDAEPPTVTPSDSTVEPSSDFYDPLPSTSSHSIDLGVREVPQEAYPSNHTAEHVHLANCGRRFSKSSQERESMLSQRKQLLITQAKRRFLAKEANSQDLPQMMSTSSPMSASCHSAETLASDSLQTHQDASPSSDIRQRRERAFLAAVRRLQQD</sequence>
<dbReference type="AlphaFoldDB" id="A0AAD9N0Y5"/>
<dbReference type="SUPFAM" id="SSF57850">
    <property type="entry name" value="RING/U-box"/>
    <property type="match status" value="1"/>
</dbReference>
<dbReference type="SMART" id="SM00546">
    <property type="entry name" value="CUE"/>
    <property type="match status" value="1"/>
</dbReference>
<keyword evidence="9 12" id="KW-0472">Membrane</keyword>
<dbReference type="GO" id="GO:0030968">
    <property type="term" value="P:endoplasmic reticulum unfolded protein response"/>
    <property type="evidence" value="ECO:0007669"/>
    <property type="project" value="TreeGrafter"/>
</dbReference>
<feature type="region of interest" description="Disordered" evidence="11">
    <location>
        <begin position="521"/>
        <end position="588"/>
    </location>
</feature>
<dbReference type="PROSITE" id="PS51140">
    <property type="entry name" value="CUE"/>
    <property type="match status" value="1"/>
</dbReference>
<evidence type="ECO:0000256" key="11">
    <source>
        <dbReference type="SAM" id="MobiDB-lite"/>
    </source>
</evidence>
<keyword evidence="5" id="KW-0479">Metal-binding</keyword>
<dbReference type="InterPro" id="IPR057992">
    <property type="entry name" value="TPR_SYVN1_N"/>
</dbReference>
<dbReference type="CDD" id="cd16455">
    <property type="entry name" value="RING-H2_AMFR"/>
    <property type="match status" value="1"/>
</dbReference>
<dbReference type="Proteomes" id="UP001208570">
    <property type="component" value="Unassembled WGS sequence"/>
</dbReference>
<organism evidence="15 16">
    <name type="scientific">Paralvinella palmiformis</name>
    <dbReference type="NCBI Taxonomy" id="53620"/>
    <lineage>
        <taxon>Eukaryota</taxon>
        <taxon>Metazoa</taxon>
        <taxon>Spiralia</taxon>
        <taxon>Lophotrochozoa</taxon>
        <taxon>Annelida</taxon>
        <taxon>Polychaeta</taxon>
        <taxon>Sedentaria</taxon>
        <taxon>Canalipalpata</taxon>
        <taxon>Terebellida</taxon>
        <taxon>Terebelliformia</taxon>
        <taxon>Alvinellidae</taxon>
        <taxon>Paralvinella</taxon>
    </lineage>
</organism>
<keyword evidence="4 12" id="KW-0812">Transmembrane</keyword>
<evidence type="ECO:0000256" key="1">
    <source>
        <dbReference type="ARBA" id="ARBA00004141"/>
    </source>
</evidence>
<comment type="subcellular location">
    <subcellularLocation>
        <location evidence="1">Membrane</location>
        <topology evidence="1">Multi-pass membrane protein</topology>
    </subcellularLocation>
</comment>
<dbReference type="SMART" id="SM00184">
    <property type="entry name" value="RING"/>
    <property type="match status" value="1"/>
</dbReference>
<evidence type="ECO:0000256" key="9">
    <source>
        <dbReference type="ARBA" id="ARBA00023136"/>
    </source>
</evidence>
<dbReference type="GO" id="GO:0008270">
    <property type="term" value="F:zinc ion binding"/>
    <property type="evidence" value="ECO:0007669"/>
    <property type="project" value="UniProtKB-KW"/>
</dbReference>
<evidence type="ECO:0000313" key="16">
    <source>
        <dbReference type="Proteomes" id="UP001208570"/>
    </source>
</evidence>
<evidence type="ECO:0000256" key="2">
    <source>
        <dbReference type="ARBA" id="ARBA00004906"/>
    </source>
</evidence>
<feature type="compositionally biased region" description="Polar residues" evidence="11">
    <location>
        <begin position="650"/>
        <end position="691"/>
    </location>
</feature>
<evidence type="ECO:0000256" key="5">
    <source>
        <dbReference type="ARBA" id="ARBA00022723"/>
    </source>
</evidence>
<dbReference type="Pfam" id="PF25563">
    <property type="entry name" value="TPR_SYVN1_N"/>
    <property type="match status" value="1"/>
</dbReference>
<dbReference type="InterPro" id="IPR013083">
    <property type="entry name" value="Znf_RING/FYVE/PHD"/>
</dbReference>
<keyword evidence="3" id="KW-0808">Transferase</keyword>
<dbReference type="Gene3D" id="1.10.8.10">
    <property type="entry name" value="DNA helicase RuvA subunit, C-terminal domain"/>
    <property type="match status" value="1"/>
</dbReference>
<dbReference type="InterPro" id="IPR003892">
    <property type="entry name" value="CUE"/>
</dbReference>
<feature type="transmembrane region" description="Helical" evidence="12">
    <location>
        <begin position="89"/>
        <end position="110"/>
    </location>
</feature>
<dbReference type="GO" id="GO:0006511">
    <property type="term" value="P:ubiquitin-dependent protein catabolic process"/>
    <property type="evidence" value="ECO:0007669"/>
    <property type="project" value="TreeGrafter"/>
</dbReference>
<dbReference type="GO" id="GO:0070936">
    <property type="term" value="P:protein K48-linked ubiquitination"/>
    <property type="evidence" value="ECO:0007669"/>
    <property type="project" value="TreeGrafter"/>
</dbReference>
<dbReference type="InterPro" id="IPR001841">
    <property type="entry name" value="Znf_RING"/>
</dbReference>
<dbReference type="FunFam" id="3.30.40.10:FF:000259">
    <property type="entry name" value="E3 ubiquitin protein ligase RIN2"/>
    <property type="match status" value="1"/>
</dbReference>
<dbReference type="GO" id="GO:0000151">
    <property type="term" value="C:ubiquitin ligase complex"/>
    <property type="evidence" value="ECO:0007669"/>
    <property type="project" value="TreeGrafter"/>
</dbReference>
<dbReference type="Pfam" id="PF02845">
    <property type="entry name" value="CUE"/>
    <property type="match status" value="1"/>
</dbReference>
<evidence type="ECO:0000259" key="13">
    <source>
        <dbReference type="PROSITE" id="PS50089"/>
    </source>
</evidence>
<evidence type="ECO:0000259" key="14">
    <source>
        <dbReference type="PROSITE" id="PS51140"/>
    </source>
</evidence>